<dbReference type="PANTHER" id="PTHR33121">
    <property type="entry name" value="CYCLIC DI-GMP PHOSPHODIESTERASE PDEF"/>
    <property type="match status" value="1"/>
</dbReference>
<gene>
    <name evidence="5" type="ORF">ACFOEK_07625</name>
</gene>
<dbReference type="SMART" id="SM00052">
    <property type="entry name" value="EAL"/>
    <property type="match status" value="1"/>
</dbReference>
<dbReference type="CDD" id="cd00156">
    <property type="entry name" value="REC"/>
    <property type="match status" value="1"/>
</dbReference>
<dbReference type="InterPro" id="IPR050706">
    <property type="entry name" value="Cyclic-di-GMP_PDE-like"/>
</dbReference>
<dbReference type="Pfam" id="PF00990">
    <property type="entry name" value="GGDEF"/>
    <property type="match status" value="1"/>
</dbReference>
<name>A0ABV7HGS4_9GAMM</name>
<comment type="caution">
    <text evidence="5">The sequence shown here is derived from an EMBL/GenBank/DDBJ whole genome shotgun (WGS) entry which is preliminary data.</text>
</comment>
<protein>
    <submittedName>
        <fullName evidence="5">EAL domain-containing protein</fullName>
    </submittedName>
</protein>
<keyword evidence="1" id="KW-0597">Phosphoprotein</keyword>
<feature type="modified residue" description="4-aspartylphosphate" evidence="1">
    <location>
        <position position="86"/>
    </location>
</feature>
<dbReference type="SUPFAM" id="SSF55073">
    <property type="entry name" value="Nucleotide cyclase"/>
    <property type="match status" value="1"/>
</dbReference>
<dbReference type="InterPro" id="IPR011006">
    <property type="entry name" value="CheY-like_superfamily"/>
</dbReference>
<evidence type="ECO:0000313" key="5">
    <source>
        <dbReference type="EMBL" id="MFC3150892.1"/>
    </source>
</evidence>
<dbReference type="Gene3D" id="3.20.20.450">
    <property type="entry name" value="EAL domain"/>
    <property type="match status" value="1"/>
</dbReference>
<dbReference type="PANTHER" id="PTHR33121:SF71">
    <property type="entry name" value="OXYGEN SENSOR PROTEIN DOSP"/>
    <property type="match status" value="1"/>
</dbReference>
<dbReference type="Gene3D" id="3.30.70.270">
    <property type="match status" value="1"/>
</dbReference>
<evidence type="ECO:0000259" key="4">
    <source>
        <dbReference type="PROSITE" id="PS50887"/>
    </source>
</evidence>
<dbReference type="Pfam" id="PF11849">
    <property type="entry name" value="DUF3369"/>
    <property type="match status" value="1"/>
</dbReference>
<dbReference type="InterPro" id="IPR001633">
    <property type="entry name" value="EAL_dom"/>
</dbReference>
<sequence length="744" mass="82992">MTQQLSPQDELIVFEDDHHEVPSETSSVPWKMLVVDDEQQMHKATTFALQGFVFEGKPLEILSAFSGQEAREILQQEEDIACILLDVVMETENAGLELVGYIRDEIKNNSVRIILRTGQPGYAPELEVISKYDINDYKAKSELTRTKLITALTSALRSYEQIKAMETGQAGLEYIVKSSRELFQERSISGLSRDVMEPFGNLAKCSPSKVLVCGSHNMSTKNTALVLASGSDINIEANTPISELGDDFNIAIANAFSSETSLFDGDIICLFAKSPSGHKIVIAGQPDNELEFVNKKLLAVFGVQIATSLENTYLFEHINEIAFQDNLTRLKNRNGFLDKIQSLLANNNQTHLLLLIDIDNFQAVNDGLGHDTGNSVIKMVAERLTSTYPNAVIGRVSGDTFGVYIAVATDEDRELIPQQLYKALETTLQIGDNELPVSVSAGVAASDTCECDANELFKNAGIALKYAKSNTKGKHQFFDPAMDEQLKRRLNVIKELKGALENDEMVLFYQPQYCLKTNQYIGVEALVRWFKPDGTIISPMDFIPAAEDSGQIVHIGEWVLKTACEQQVKWTQEGLPPLRVAVNISMRQFKDPNFIDYVHETIQSTGINPKYLELEITESMLTEDAMVFIDQLSMLRLDGITVAIDDFGTGYSSLSYLQRLPVDRVKIDRSFIRRVESNQGDKTIVSLIIKMGHELNLQVIAEGVEDQEQTDVLVELGCDEVQGFFYAKPMHANDLKELLLKKQP</sequence>
<dbReference type="PROSITE" id="PS50887">
    <property type="entry name" value="GGDEF"/>
    <property type="match status" value="1"/>
</dbReference>
<dbReference type="SMART" id="SM00448">
    <property type="entry name" value="REC"/>
    <property type="match status" value="1"/>
</dbReference>
<dbReference type="PROSITE" id="PS50110">
    <property type="entry name" value="RESPONSE_REGULATORY"/>
    <property type="match status" value="1"/>
</dbReference>
<dbReference type="InterPro" id="IPR035919">
    <property type="entry name" value="EAL_sf"/>
</dbReference>
<dbReference type="Pfam" id="PF00563">
    <property type="entry name" value="EAL"/>
    <property type="match status" value="1"/>
</dbReference>
<dbReference type="RefSeq" id="WP_386718646.1">
    <property type="nucleotide sequence ID" value="NZ_JBHRSZ010000004.1"/>
</dbReference>
<keyword evidence="6" id="KW-1185">Reference proteome</keyword>
<evidence type="ECO:0000259" key="2">
    <source>
        <dbReference type="PROSITE" id="PS50110"/>
    </source>
</evidence>
<feature type="domain" description="Response regulatory" evidence="2">
    <location>
        <begin position="31"/>
        <end position="155"/>
    </location>
</feature>
<dbReference type="Pfam" id="PF00072">
    <property type="entry name" value="Response_reg"/>
    <property type="match status" value="1"/>
</dbReference>
<dbReference type="SMART" id="SM00267">
    <property type="entry name" value="GGDEF"/>
    <property type="match status" value="1"/>
</dbReference>
<evidence type="ECO:0000313" key="6">
    <source>
        <dbReference type="Proteomes" id="UP001595476"/>
    </source>
</evidence>
<feature type="domain" description="EAL" evidence="3">
    <location>
        <begin position="489"/>
        <end position="743"/>
    </location>
</feature>
<proteinExistence type="predicted"/>
<dbReference type="CDD" id="cd01949">
    <property type="entry name" value="GGDEF"/>
    <property type="match status" value="1"/>
</dbReference>
<reference evidence="6" key="1">
    <citation type="journal article" date="2019" name="Int. J. Syst. Evol. Microbiol.">
        <title>The Global Catalogue of Microorganisms (GCM) 10K type strain sequencing project: providing services to taxonomists for standard genome sequencing and annotation.</title>
        <authorList>
            <consortium name="The Broad Institute Genomics Platform"/>
            <consortium name="The Broad Institute Genome Sequencing Center for Infectious Disease"/>
            <person name="Wu L."/>
            <person name="Ma J."/>
        </authorList>
    </citation>
    <scope>NUCLEOTIDE SEQUENCE [LARGE SCALE GENOMIC DNA]</scope>
    <source>
        <strain evidence="6">KCTC 52438</strain>
    </source>
</reference>
<dbReference type="InterPro" id="IPR043128">
    <property type="entry name" value="Rev_trsase/Diguanyl_cyclase"/>
</dbReference>
<evidence type="ECO:0000259" key="3">
    <source>
        <dbReference type="PROSITE" id="PS50883"/>
    </source>
</evidence>
<dbReference type="EMBL" id="JBHRSZ010000004">
    <property type="protein sequence ID" value="MFC3150892.1"/>
    <property type="molecule type" value="Genomic_DNA"/>
</dbReference>
<dbReference type="CDD" id="cd01948">
    <property type="entry name" value="EAL"/>
    <property type="match status" value="1"/>
</dbReference>
<dbReference type="InterPro" id="IPR001789">
    <property type="entry name" value="Sig_transdc_resp-reg_receiver"/>
</dbReference>
<dbReference type="SUPFAM" id="SSF52172">
    <property type="entry name" value="CheY-like"/>
    <property type="match status" value="1"/>
</dbReference>
<dbReference type="SUPFAM" id="SSF141868">
    <property type="entry name" value="EAL domain-like"/>
    <property type="match status" value="1"/>
</dbReference>
<organism evidence="5 6">
    <name type="scientific">Litoribrevibacter euphylliae</name>
    <dbReference type="NCBI Taxonomy" id="1834034"/>
    <lineage>
        <taxon>Bacteria</taxon>
        <taxon>Pseudomonadati</taxon>
        <taxon>Pseudomonadota</taxon>
        <taxon>Gammaproteobacteria</taxon>
        <taxon>Oceanospirillales</taxon>
        <taxon>Oceanospirillaceae</taxon>
        <taxon>Litoribrevibacter</taxon>
    </lineage>
</organism>
<accession>A0ABV7HGS4</accession>
<dbReference type="NCBIfam" id="TIGR00254">
    <property type="entry name" value="GGDEF"/>
    <property type="match status" value="1"/>
</dbReference>
<dbReference type="InterPro" id="IPR000160">
    <property type="entry name" value="GGDEF_dom"/>
</dbReference>
<evidence type="ECO:0000256" key="1">
    <source>
        <dbReference type="PROSITE-ProRule" id="PRU00169"/>
    </source>
</evidence>
<dbReference type="InterPro" id="IPR029787">
    <property type="entry name" value="Nucleotide_cyclase"/>
</dbReference>
<dbReference type="PROSITE" id="PS50883">
    <property type="entry name" value="EAL"/>
    <property type="match status" value="1"/>
</dbReference>
<feature type="domain" description="GGDEF" evidence="4">
    <location>
        <begin position="349"/>
        <end position="480"/>
    </location>
</feature>
<dbReference type="Gene3D" id="3.40.50.2300">
    <property type="match status" value="1"/>
</dbReference>
<dbReference type="InterPro" id="IPR021800">
    <property type="entry name" value="DUF3369"/>
</dbReference>
<dbReference type="Proteomes" id="UP001595476">
    <property type="component" value="Unassembled WGS sequence"/>
</dbReference>